<keyword evidence="1" id="KW-0418">Kinase</keyword>
<name>A7Y479_OXYTR</name>
<dbReference type="EMBL" id="EU119278">
    <property type="protein sequence ID" value="ABU80568.1"/>
    <property type="molecule type" value="Genomic_DNA"/>
</dbReference>
<dbReference type="AlphaFoldDB" id="A7Y479"/>
<protein>
    <submittedName>
        <fullName evidence="1">Adenylate kinase</fullName>
    </submittedName>
</protein>
<dbReference type="Gene3D" id="3.40.50.300">
    <property type="entry name" value="P-loop containing nucleotide triphosphate hydrolases"/>
    <property type="match status" value="1"/>
</dbReference>
<accession>A7Y479</accession>
<evidence type="ECO:0000313" key="1">
    <source>
        <dbReference type="EMBL" id="ABU80568.1"/>
    </source>
</evidence>
<dbReference type="GO" id="GO:0016301">
    <property type="term" value="F:kinase activity"/>
    <property type="evidence" value="ECO:0007669"/>
    <property type="project" value="UniProtKB-KW"/>
</dbReference>
<dbReference type="InterPro" id="IPR027417">
    <property type="entry name" value="P-loop_NTPase"/>
</dbReference>
<proteinExistence type="predicted"/>
<sequence length="222" mass="25176">MYSQMNQLKGIFAVDIGVPVVDMNTILQNVVEQAGKNEEFSHSFFLRVRDMIQAEDADALAKEKVYTKLLRLSAQASHGFVLTNFPNNSGQAEELESFKGGLNAFVHVSLPDDILVDIEENKLSCKDCGRFYYPEEIIDQEQGVHIESFIPEDGNCHDCGSSNISEGSDPISFERELNSYKSNKDELLGFYDHYGLLVDYELKKGFQDFDKLKKKIQYGIKH</sequence>
<reference evidence="1" key="1">
    <citation type="journal article" date="2008" name="Eur. J. Protist.">
        <title>Differentially expressed genes during the encystment-excystment cycle of the ciliate Sterkiella histriomuscorum.</title>
        <authorList>
            <person name="Grisvard J."/>
            <person name="Lemullois M."/>
            <person name="Morin L."/>
            <person name="Baroin-Tourancheau A."/>
        </authorList>
    </citation>
    <scope>NUCLEOTIDE SEQUENCE</scope>
    <source>
        <strain evidence="1">BA</strain>
    </source>
</reference>
<keyword evidence="1" id="KW-0808">Transferase</keyword>
<organism evidence="1">
    <name type="scientific">Oxytricha trifallax</name>
    <name type="common">Sterkiella histriomuscorum</name>
    <dbReference type="NCBI Taxonomy" id="94289"/>
    <lineage>
        <taxon>Eukaryota</taxon>
        <taxon>Sar</taxon>
        <taxon>Alveolata</taxon>
        <taxon>Ciliophora</taxon>
        <taxon>Intramacronucleata</taxon>
        <taxon>Spirotrichea</taxon>
        <taxon>Stichotrichia</taxon>
        <taxon>Sporadotrichida</taxon>
        <taxon>Oxytrichidae</taxon>
        <taxon>Stylonychinae</taxon>
        <taxon>Sterkiella</taxon>
    </lineage>
</organism>